<organism evidence="2">
    <name type="scientific">Arundo donax</name>
    <name type="common">Giant reed</name>
    <name type="synonym">Donax arundinaceus</name>
    <dbReference type="NCBI Taxonomy" id="35708"/>
    <lineage>
        <taxon>Eukaryota</taxon>
        <taxon>Viridiplantae</taxon>
        <taxon>Streptophyta</taxon>
        <taxon>Embryophyta</taxon>
        <taxon>Tracheophyta</taxon>
        <taxon>Spermatophyta</taxon>
        <taxon>Magnoliopsida</taxon>
        <taxon>Liliopsida</taxon>
        <taxon>Poales</taxon>
        <taxon>Poaceae</taxon>
        <taxon>PACMAD clade</taxon>
        <taxon>Arundinoideae</taxon>
        <taxon>Arundineae</taxon>
        <taxon>Arundo</taxon>
    </lineage>
</organism>
<dbReference type="EMBL" id="GBRH01268197">
    <property type="protein sequence ID" value="JAD29698.1"/>
    <property type="molecule type" value="Transcribed_RNA"/>
</dbReference>
<feature type="region of interest" description="Disordered" evidence="1">
    <location>
        <begin position="20"/>
        <end position="61"/>
    </location>
</feature>
<sequence>MEDIGGGRGVGYHVPLLVLSSEPVSDEEGGGSSGPAAGDSEVGVEERPESVKLFPTSRYCN</sequence>
<evidence type="ECO:0000256" key="1">
    <source>
        <dbReference type="SAM" id="MobiDB-lite"/>
    </source>
</evidence>
<proteinExistence type="predicted"/>
<protein>
    <submittedName>
        <fullName evidence="2">Uncharacterized protein</fullName>
    </submittedName>
</protein>
<reference evidence="2" key="1">
    <citation type="submission" date="2014-09" db="EMBL/GenBank/DDBJ databases">
        <authorList>
            <person name="Magalhaes I.L.F."/>
            <person name="Oliveira U."/>
            <person name="Santos F.R."/>
            <person name="Vidigal T.H.D.A."/>
            <person name="Brescovit A.D."/>
            <person name="Santos A.J."/>
        </authorList>
    </citation>
    <scope>NUCLEOTIDE SEQUENCE</scope>
    <source>
        <tissue evidence="2">Shoot tissue taken approximately 20 cm above the soil surface</tissue>
    </source>
</reference>
<name>A0A0A8YWC4_ARUDO</name>
<dbReference type="AlphaFoldDB" id="A0A0A8YWC4"/>
<evidence type="ECO:0000313" key="2">
    <source>
        <dbReference type="EMBL" id="JAD29698.1"/>
    </source>
</evidence>
<reference evidence="2" key="2">
    <citation type="journal article" date="2015" name="Data Brief">
        <title>Shoot transcriptome of the giant reed, Arundo donax.</title>
        <authorList>
            <person name="Barrero R.A."/>
            <person name="Guerrero F.D."/>
            <person name="Moolhuijzen P."/>
            <person name="Goolsby J.A."/>
            <person name="Tidwell J."/>
            <person name="Bellgard S.E."/>
            <person name="Bellgard M.I."/>
        </authorList>
    </citation>
    <scope>NUCLEOTIDE SEQUENCE</scope>
    <source>
        <tissue evidence="2">Shoot tissue taken approximately 20 cm above the soil surface</tissue>
    </source>
</reference>
<accession>A0A0A8YWC4</accession>